<feature type="region of interest" description="Disordered" evidence="1">
    <location>
        <begin position="1"/>
        <end position="59"/>
    </location>
</feature>
<organism evidence="2 3">
    <name type="scientific">Grus japonensis</name>
    <name type="common">Japanese crane</name>
    <name type="synonym">Red-crowned crane</name>
    <dbReference type="NCBI Taxonomy" id="30415"/>
    <lineage>
        <taxon>Eukaryota</taxon>
        <taxon>Metazoa</taxon>
        <taxon>Chordata</taxon>
        <taxon>Craniata</taxon>
        <taxon>Vertebrata</taxon>
        <taxon>Euteleostomi</taxon>
        <taxon>Archelosauria</taxon>
        <taxon>Archosauria</taxon>
        <taxon>Dinosauria</taxon>
        <taxon>Saurischia</taxon>
        <taxon>Theropoda</taxon>
        <taxon>Coelurosauria</taxon>
        <taxon>Aves</taxon>
        <taxon>Neognathae</taxon>
        <taxon>Neoaves</taxon>
        <taxon>Gruiformes</taxon>
        <taxon>Gruidae</taxon>
        <taxon>Grus</taxon>
    </lineage>
</organism>
<evidence type="ECO:0000313" key="3">
    <source>
        <dbReference type="Proteomes" id="UP001623348"/>
    </source>
</evidence>
<proteinExistence type="predicted"/>
<gene>
    <name evidence="2" type="ORF">GRJ2_000273500</name>
</gene>
<dbReference type="AlphaFoldDB" id="A0ABC9VZB7"/>
<reference evidence="2 3" key="1">
    <citation type="submission" date="2024-06" db="EMBL/GenBank/DDBJ databases">
        <title>The draft genome of Grus japonensis, version 3.</title>
        <authorList>
            <person name="Nabeshima K."/>
            <person name="Suzuki S."/>
            <person name="Onuma M."/>
        </authorList>
    </citation>
    <scope>NUCLEOTIDE SEQUENCE [LARGE SCALE GENOMIC DNA]</scope>
    <source>
        <strain evidence="2 3">451A</strain>
    </source>
</reference>
<feature type="compositionally biased region" description="Basic and acidic residues" evidence="1">
    <location>
        <begin position="1"/>
        <end position="16"/>
    </location>
</feature>
<name>A0ABC9VZB7_GRUJA</name>
<sequence length="111" mass="11846">MEDHSGDFHPAAHGELHSGTGGHAVKEATACGEPVFEQTPGRSCGPRRGAHTGAGFLPETVAYGGPMQEQSIPEGLTPWKGCMLEQLVKDPTLEQGKSTGRKEQQKQHVMN</sequence>
<dbReference type="EMBL" id="BAAFJT010000001">
    <property type="protein sequence ID" value="GAB0178082.1"/>
    <property type="molecule type" value="Genomic_DNA"/>
</dbReference>
<dbReference type="Proteomes" id="UP001623348">
    <property type="component" value="Unassembled WGS sequence"/>
</dbReference>
<feature type="region of interest" description="Disordered" evidence="1">
    <location>
        <begin position="87"/>
        <end position="111"/>
    </location>
</feature>
<protein>
    <submittedName>
        <fullName evidence="2">Secretory carrier-associated membrane protein 1-like</fullName>
    </submittedName>
</protein>
<keyword evidence="3" id="KW-1185">Reference proteome</keyword>
<accession>A0ABC9VZB7</accession>
<evidence type="ECO:0000256" key="1">
    <source>
        <dbReference type="SAM" id="MobiDB-lite"/>
    </source>
</evidence>
<comment type="caution">
    <text evidence="2">The sequence shown here is derived from an EMBL/GenBank/DDBJ whole genome shotgun (WGS) entry which is preliminary data.</text>
</comment>
<feature type="compositionally biased region" description="Basic and acidic residues" evidence="1">
    <location>
        <begin position="100"/>
        <end position="111"/>
    </location>
</feature>
<evidence type="ECO:0000313" key="2">
    <source>
        <dbReference type="EMBL" id="GAB0178082.1"/>
    </source>
</evidence>